<organism evidence="1 2">
    <name type="scientific">Capnocytophaga sputigena</name>
    <dbReference type="NCBI Taxonomy" id="1019"/>
    <lineage>
        <taxon>Bacteria</taxon>
        <taxon>Pseudomonadati</taxon>
        <taxon>Bacteroidota</taxon>
        <taxon>Flavobacteriia</taxon>
        <taxon>Flavobacteriales</taxon>
        <taxon>Flavobacteriaceae</taxon>
        <taxon>Capnocytophaga</taxon>
    </lineage>
</organism>
<dbReference type="InterPro" id="IPR006522">
    <property type="entry name" value="Phage_virion_morphogenesis"/>
</dbReference>
<name>A0A250F8G4_CAPSP</name>
<protein>
    <recommendedName>
        <fullName evidence="3">Mu-like prophage protein gpG</fullName>
    </recommendedName>
</protein>
<evidence type="ECO:0000313" key="1">
    <source>
        <dbReference type="EMBL" id="ATA80358.1"/>
    </source>
</evidence>
<dbReference type="EMBL" id="CP022383">
    <property type="protein sequence ID" value="ATA80358.1"/>
    <property type="molecule type" value="Genomic_DNA"/>
</dbReference>
<sequence length="182" mass="21289">MDLQVNTDLFNRLQRLTQRTFLQRMVNEAGVIAVNFSKDRFRLKNWIDKTAEKWQARKRPNRGSLLLRTGRLKRSIRKIASGDYYVVVGTDVPYAQLHNEGGTVNKVAQVKAHTRKVVIRQRSVNRRGNATTRVIGSKIVNVRAHNRKMNLTMPKRQFLGESELLMRRIEMHINRELNKELQ</sequence>
<gene>
    <name evidence="1" type="ORF">CGC59_12030</name>
</gene>
<evidence type="ECO:0008006" key="3">
    <source>
        <dbReference type="Google" id="ProtNLM"/>
    </source>
</evidence>
<dbReference type="Pfam" id="PF05069">
    <property type="entry name" value="Phage_tail_S"/>
    <property type="match status" value="1"/>
</dbReference>
<dbReference type="RefSeq" id="WP_095902107.1">
    <property type="nucleotide sequence ID" value="NZ_CP022383.1"/>
</dbReference>
<proteinExistence type="predicted"/>
<dbReference type="AlphaFoldDB" id="A0A250F8G4"/>
<reference evidence="2" key="1">
    <citation type="submission" date="2017-06" db="EMBL/GenBank/DDBJ databases">
        <title>Capnocytophaga spp. assemblies.</title>
        <authorList>
            <person name="Gulvik C.A."/>
        </authorList>
    </citation>
    <scope>NUCLEOTIDE SEQUENCE [LARGE SCALE GENOMIC DNA]</scope>
    <source>
        <strain evidence="2">H4486</strain>
    </source>
</reference>
<dbReference type="Proteomes" id="UP000217334">
    <property type="component" value="Chromosome"/>
</dbReference>
<evidence type="ECO:0000313" key="2">
    <source>
        <dbReference type="Proteomes" id="UP000217334"/>
    </source>
</evidence>
<accession>A0A250F8G4</accession>